<sequence length="399" mass="43852">MSLLNRNLQALPLAGVRVVEFVHMVMGPTCGLVLADLGAEVIKVEPTPEGDNTRRLTGSGAGYWMTYNRNKKSFAVDIKTEEGMAAVRKLIESADVVTENFRPGAMDKLGLGYEQVKAIKPDIIYSSMKGFLPGPYEHRTALDEVVQMMTGLAYMTGPEGRPLRAGASVNDVMGGMFSAISILAALWQRKNTGEGQFVQTGLFENSAFLVGQHMMQMATTGKPAAPMPSRLSAWAIYDVFNTLGDEQVFMGVVSDSQWVNFCQGFGFTELGRDPGLAKNTQRVQARARILPQVRERLAQMSKQEVMDLCEQTGLPFSPIQRPQDLFEDRHLNESGGLAHLTLENGDAVKVPMLPFEMNGRRFNTRLNVPQMGSHSAELLEEMGYASGDIEALRGRGIVR</sequence>
<organism evidence="2 4">
    <name type="scientific">Pseudomonas extremorientalis</name>
    <dbReference type="NCBI Taxonomy" id="169669"/>
    <lineage>
        <taxon>Bacteria</taxon>
        <taxon>Pseudomonadati</taxon>
        <taxon>Pseudomonadota</taxon>
        <taxon>Gammaproteobacteria</taxon>
        <taxon>Pseudomonadales</taxon>
        <taxon>Pseudomonadaceae</taxon>
        <taxon>Pseudomonas</taxon>
    </lineage>
</organism>
<dbReference type="SUPFAM" id="SSF89796">
    <property type="entry name" value="CoA-transferase family III (CaiB/BaiF)"/>
    <property type="match status" value="1"/>
</dbReference>
<evidence type="ECO:0000256" key="1">
    <source>
        <dbReference type="ARBA" id="ARBA00022679"/>
    </source>
</evidence>
<dbReference type="Proteomes" id="UP000181686">
    <property type="component" value="Unassembled WGS sequence"/>
</dbReference>
<dbReference type="InterPro" id="IPR044855">
    <property type="entry name" value="CoA-Trfase_III_dom3_sf"/>
</dbReference>
<gene>
    <name evidence="2" type="ORF">BFN10_17430</name>
    <name evidence="3" type="ORF">SAMN04490184_1570</name>
</gene>
<dbReference type="Proteomes" id="UP000182654">
    <property type="component" value="Chromosome I"/>
</dbReference>
<dbReference type="InterPro" id="IPR023606">
    <property type="entry name" value="CoA-Trfase_III_dom_1_sf"/>
</dbReference>
<reference evidence="3 5" key="2">
    <citation type="submission" date="2016-10" db="EMBL/GenBank/DDBJ databases">
        <authorList>
            <person name="Varghese N."/>
            <person name="Submissions S."/>
        </authorList>
    </citation>
    <scope>NUCLEOTIDE SEQUENCE [LARGE SCALE GENOMIC DNA]</scope>
    <source>
        <strain evidence="3 5">BS2774</strain>
    </source>
</reference>
<evidence type="ECO:0000313" key="2">
    <source>
        <dbReference type="EMBL" id="OIN07140.1"/>
    </source>
</evidence>
<accession>A0A1H0MT79</accession>
<proteinExistence type="predicted"/>
<dbReference type="PANTHER" id="PTHR48207:SF3">
    <property type="entry name" value="SUCCINATE--HYDROXYMETHYLGLUTARATE COA-TRANSFERASE"/>
    <property type="match status" value="1"/>
</dbReference>
<protein>
    <submittedName>
        <fullName evidence="3">Crotonobetainyl-CoA:carnitine CoA-transferase CaiB</fullName>
    </submittedName>
    <submittedName>
        <fullName evidence="2">Formyl-CoA transferase</fullName>
    </submittedName>
</protein>
<reference evidence="2 4" key="1">
    <citation type="submission" date="2016-08" db="EMBL/GenBank/DDBJ databases">
        <title>Draft genome sequence of the type strain of Pseudomonas extremorientalis LMG 19695T isolated from drinking water reservoir.</title>
        <authorList>
            <person name="Tambong J.T."/>
        </authorList>
    </citation>
    <scope>NUCLEOTIDE SEQUENCE [LARGE SCALE GENOMIC DNA]</scope>
    <source>
        <strain evidence="2 4">LMG 19695</strain>
    </source>
</reference>
<dbReference type="Pfam" id="PF02515">
    <property type="entry name" value="CoA_transf_3"/>
    <property type="match status" value="1"/>
</dbReference>
<dbReference type="Gene3D" id="3.30.1540.10">
    <property type="entry name" value="formyl-coa transferase, domain 3"/>
    <property type="match status" value="1"/>
</dbReference>
<name>A0A1H0MT79_9PSED</name>
<evidence type="ECO:0000313" key="5">
    <source>
        <dbReference type="Proteomes" id="UP000182654"/>
    </source>
</evidence>
<dbReference type="RefSeq" id="WP_071490726.1">
    <property type="nucleotide sequence ID" value="NZ_CP089519.1"/>
</dbReference>
<dbReference type="InterPro" id="IPR003673">
    <property type="entry name" value="CoA-Trfase_fam_III"/>
</dbReference>
<keyword evidence="5" id="KW-1185">Reference proteome</keyword>
<keyword evidence="1 2" id="KW-0808">Transferase</keyword>
<dbReference type="EMBL" id="LT629708">
    <property type="protein sequence ID" value="SDO83516.1"/>
    <property type="molecule type" value="Genomic_DNA"/>
</dbReference>
<dbReference type="AlphaFoldDB" id="A0A1H0MT79"/>
<evidence type="ECO:0000313" key="3">
    <source>
        <dbReference type="EMBL" id="SDO83516.1"/>
    </source>
</evidence>
<dbReference type="EMBL" id="MDGK01000044">
    <property type="protein sequence ID" value="OIN07140.1"/>
    <property type="molecule type" value="Genomic_DNA"/>
</dbReference>
<dbReference type="GO" id="GO:0008410">
    <property type="term" value="F:CoA-transferase activity"/>
    <property type="evidence" value="ECO:0007669"/>
    <property type="project" value="TreeGrafter"/>
</dbReference>
<evidence type="ECO:0000313" key="4">
    <source>
        <dbReference type="Proteomes" id="UP000181686"/>
    </source>
</evidence>
<dbReference type="Gene3D" id="3.40.50.10540">
    <property type="entry name" value="Crotonobetainyl-coa:carnitine coa-transferase, domain 1"/>
    <property type="match status" value="1"/>
</dbReference>
<dbReference type="InterPro" id="IPR050483">
    <property type="entry name" value="CoA-transferase_III_domain"/>
</dbReference>
<dbReference type="PANTHER" id="PTHR48207">
    <property type="entry name" value="SUCCINATE--HYDROXYMETHYLGLUTARATE COA-TRANSFERASE"/>
    <property type="match status" value="1"/>
</dbReference>